<dbReference type="Gene3D" id="3.30.160.70">
    <property type="entry name" value="Methylated DNA-protein cysteine methyltransferase domain"/>
    <property type="match status" value="1"/>
</dbReference>
<feature type="domain" description="Methylated-DNA-[protein]-cysteine S-methyltransferase DNA binding" evidence="10">
    <location>
        <begin position="117"/>
        <end position="200"/>
    </location>
</feature>
<proteinExistence type="inferred from homology"/>
<keyword evidence="6" id="KW-0227">DNA damage</keyword>
<keyword evidence="4 12" id="KW-0489">Methyltransferase</keyword>
<gene>
    <name evidence="12" type="ORF">Q0N40_00245</name>
</gene>
<evidence type="ECO:0000256" key="8">
    <source>
        <dbReference type="ARBA" id="ARBA00049348"/>
    </source>
</evidence>
<evidence type="ECO:0000256" key="6">
    <source>
        <dbReference type="ARBA" id="ARBA00022763"/>
    </source>
</evidence>
<sequence>MSHRSTSMPAEYSDDPAERRDAPDDRAYRTQRFPTPFGNIDVTINDHAIVASHYIMDPGTTDPDATGPDITDSAATSDMSEAQRHLFTQIGEQLDAYFSGTRQAFTLPLDVEDDPTEFMKSVREEMAQISPGDVLTYGELAEAAGRPRAARAVGSLCRTNPIQLFIPCHRVVAAGGSLGGYMGGARGLVLKQQLLEREGVPFTANGKVDFQELGRRQ</sequence>
<evidence type="ECO:0000256" key="4">
    <source>
        <dbReference type="ARBA" id="ARBA00022603"/>
    </source>
</evidence>
<dbReference type="GO" id="GO:0003908">
    <property type="term" value="F:methylated-DNA-[protein]-cysteine S-methyltransferase activity"/>
    <property type="evidence" value="ECO:0007669"/>
    <property type="project" value="UniProtKB-EC"/>
</dbReference>
<feature type="compositionally biased region" description="Basic and acidic residues" evidence="9">
    <location>
        <begin position="16"/>
        <end position="28"/>
    </location>
</feature>
<dbReference type="EC" id="2.1.1.63" evidence="3"/>
<feature type="region of interest" description="Disordered" evidence="9">
    <location>
        <begin position="1"/>
        <end position="34"/>
    </location>
</feature>
<dbReference type="FunFam" id="1.10.10.10:FF:000214">
    <property type="entry name" value="Methylated-DNA--protein-cysteine methyltransferase"/>
    <property type="match status" value="1"/>
</dbReference>
<dbReference type="InterPro" id="IPR036217">
    <property type="entry name" value="MethylDNA_cys_MeTrfase_DNAb"/>
</dbReference>
<evidence type="ECO:0000256" key="7">
    <source>
        <dbReference type="ARBA" id="ARBA00023204"/>
    </source>
</evidence>
<dbReference type="Pfam" id="PF01035">
    <property type="entry name" value="DNA_binding_1"/>
    <property type="match status" value="1"/>
</dbReference>
<evidence type="ECO:0000259" key="11">
    <source>
        <dbReference type="Pfam" id="PF02870"/>
    </source>
</evidence>
<dbReference type="InterPro" id="IPR036388">
    <property type="entry name" value="WH-like_DNA-bd_sf"/>
</dbReference>
<dbReference type="PANTHER" id="PTHR10815">
    <property type="entry name" value="METHYLATED-DNA--PROTEIN-CYSTEINE METHYLTRANSFERASE"/>
    <property type="match status" value="1"/>
</dbReference>
<dbReference type="InterPro" id="IPR014048">
    <property type="entry name" value="MethylDNA_cys_MeTrfase_DNA-bd"/>
</dbReference>
<reference evidence="12 13" key="1">
    <citation type="submission" date="2023-10" db="EMBL/GenBank/DDBJ databases">
        <title>complete genome sequence of Corynebacterium pseudokroppenstedtii P15-C1.</title>
        <authorList>
            <person name="Bruggemann H."/>
            <person name="Poehlein A."/>
        </authorList>
    </citation>
    <scope>NUCLEOTIDE SEQUENCE [LARGE SCALE GENOMIC DNA]</scope>
    <source>
        <strain evidence="12 13">P15_C1</strain>
    </source>
</reference>
<dbReference type="Pfam" id="PF02870">
    <property type="entry name" value="Methyltransf_1N"/>
    <property type="match status" value="1"/>
</dbReference>
<dbReference type="SUPFAM" id="SSF53155">
    <property type="entry name" value="Methylated DNA-protein cysteine methyltransferase domain"/>
    <property type="match status" value="1"/>
</dbReference>
<evidence type="ECO:0000256" key="1">
    <source>
        <dbReference type="ARBA" id="ARBA00001286"/>
    </source>
</evidence>
<evidence type="ECO:0000256" key="2">
    <source>
        <dbReference type="ARBA" id="ARBA00008711"/>
    </source>
</evidence>
<comment type="catalytic activity">
    <reaction evidence="1">
        <text>a 4-O-methyl-thymidine in DNA + L-cysteinyl-[protein] = a thymidine in DNA + S-methyl-L-cysteinyl-[protein]</text>
        <dbReference type="Rhea" id="RHEA:53428"/>
        <dbReference type="Rhea" id="RHEA-COMP:10131"/>
        <dbReference type="Rhea" id="RHEA-COMP:10132"/>
        <dbReference type="Rhea" id="RHEA-COMP:13555"/>
        <dbReference type="Rhea" id="RHEA-COMP:13556"/>
        <dbReference type="ChEBI" id="CHEBI:29950"/>
        <dbReference type="ChEBI" id="CHEBI:82612"/>
        <dbReference type="ChEBI" id="CHEBI:137386"/>
        <dbReference type="ChEBI" id="CHEBI:137387"/>
        <dbReference type="EC" id="2.1.1.63"/>
    </reaction>
</comment>
<dbReference type="SUPFAM" id="SSF46767">
    <property type="entry name" value="Methylated DNA-protein cysteine methyltransferase, C-terminal domain"/>
    <property type="match status" value="1"/>
</dbReference>
<evidence type="ECO:0000313" key="13">
    <source>
        <dbReference type="Proteomes" id="UP001174314"/>
    </source>
</evidence>
<evidence type="ECO:0000256" key="3">
    <source>
        <dbReference type="ARBA" id="ARBA00011918"/>
    </source>
</evidence>
<evidence type="ECO:0000256" key="5">
    <source>
        <dbReference type="ARBA" id="ARBA00022679"/>
    </source>
</evidence>
<dbReference type="Gene3D" id="1.10.10.10">
    <property type="entry name" value="Winged helix-like DNA-binding domain superfamily/Winged helix DNA-binding domain"/>
    <property type="match status" value="1"/>
</dbReference>
<dbReference type="PANTHER" id="PTHR10815:SF13">
    <property type="entry name" value="METHYLATED-DNA--PROTEIN-CYSTEINE METHYLTRANSFERASE"/>
    <property type="match status" value="1"/>
</dbReference>
<dbReference type="PROSITE" id="PS00374">
    <property type="entry name" value="MGMT"/>
    <property type="match status" value="1"/>
</dbReference>
<dbReference type="GO" id="GO:0006281">
    <property type="term" value="P:DNA repair"/>
    <property type="evidence" value="ECO:0007669"/>
    <property type="project" value="UniProtKB-KW"/>
</dbReference>
<evidence type="ECO:0000259" key="10">
    <source>
        <dbReference type="Pfam" id="PF01035"/>
    </source>
</evidence>
<evidence type="ECO:0000313" key="12">
    <source>
        <dbReference type="EMBL" id="WPF25036.1"/>
    </source>
</evidence>
<comment type="catalytic activity">
    <reaction evidence="8">
        <text>a 6-O-methyl-2'-deoxyguanosine in DNA + L-cysteinyl-[protein] = S-methyl-L-cysteinyl-[protein] + a 2'-deoxyguanosine in DNA</text>
        <dbReference type="Rhea" id="RHEA:24000"/>
        <dbReference type="Rhea" id="RHEA-COMP:10131"/>
        <dbReference type="Rhea" id="RHEA-COMP:10132"/>
        <dbReference type="Rhea" id="RHEA-COMP:11367"/>
        <dbReference type="Rhea" id="RHEA-COMP:11368"/>
        <dbReference type="ChEBI" id="CHEBI:29950"/>
        <dbReference type="ChEBI" id="CHEBI:82612"/>
        <dbReference type="ChEBI" id="CHEBI:85445"/>
        <dbReference type="ChEBI" id="CHEBI:85448"/>
        <dbReference type="EC" id="2.1.1.63"/>
    </reaction>
</comment>
<evidence type="ECO:0000256" key="9">
    <source>
        <dbReference type="SAM" id="MobiDB-lite"/>
    </source>
</evidence>
<dbReference type="InterPro" id="IPR001497">
    <property type="entry name" value="MethylDNA_cys_MeTrfase_AS"/>
</dbReference>
<accession>A0AAU0Q178</accession>
<dbReference type="NCBIfam" id="TIGR00589">
    <property type="entry name" value="ogt"/>
    <property type="match status" value="1"/>
</dbReference>
<keyword evidence="7" id="KW-0234">DNA repair</keyword>
<name>A0AAU0Q178_9CORY</name>
<dbReference type="RefSeq" id="WP_204087783.1">
    <property type="nucleotide sequence ID" value="NZ_CP137757.1"/>
</dbReference>
<keyword evidence="5 12" id="KW-0808">Transferase</keyword>
<dbReference type="GO" id="GO:0032259">
    <property type="term" value="P:methylation"/>
    <property type="evidence" value="ECO:0007669"/>
    <property type="project" value="UniProtKB-KW"/>
</dbReference>
<feature type="domain" description="Methylguanine DNA methyltransferase ribonuclease-like" evidence="11">
    <location>
        <begin position="34"/>
        <end position="110"/>
    </location>
</feature>
<organism evidence="12 13">
    <name type="scientific">Corynebacterium pseudokroppenstedtii</name>
    <dbReference type="NCBI Taxonomy" id="2804917"/>
    <lineage>
        <taxon>Bacteria</taxon>
        <taxon>Bacillati</taxon>
        <taxon>Actinomycetota</taxon>
        <taxon>Actinomycetes</taxon>
        <taxon>Mycobacteriales</taxon>
        <taxon>Corynebacteriaceae</taxon>
        <taxon>Corynebacterium</taxon>
    </lineage>
</organism>
<protein>
    <recommendedName>
        <fullName evidence="3">methylated-DNA--[protein]-cysteine S-methyltransferase</fullName>
        <ecNumber evidence="3">2.1.1.63</ecNumber>
    </recommendedName>
</protein>
<comment type="similarity">
    <text evidence="2">Belongs to the MGMT family.</text>
</comment>
<dbReference type="AlphaFoldDB" id="A0AAU0Q178"/>
<dbReference type="Proteomes" id="UP001174314">
    <property type="component" value="Chromosome"/>
</dbReference>
<dbReference type="KEGG" id="cpsk:Q0N40_00245"/>
<dbReference type="InterPro" id="IPR036631">
    <property type="entry name" value="MGMT_N_sf"/>
</dbReference>
<dbReference type="CDD" id="cd06445">
    <property type="entry name" value="ATase"/>
    <property type="match status" value="1"/>
</dbReference>
<dbReference type="EMBL" id="CP137757">
    <property type="protein sequence ID" value="WPF25036.1"/>
    <property type="molecule type" value="Genomic_DNA"/>
</dbReference>
<dbReference type="InterPro" id="IPR008332">
    <property type="entry name" value="MethylG_MeTrfase_N"/>
</dbReference>
<keyword evidence="13" id="KW-1185">Reference proteome</keyword>